<feature type="domain" description="C1q" evidence="6">
    <location>
        <begin position="120"/>
        <end position="256"/>
    </location>
</feature>
<dbReference type="PANTHER" id="PTHR15427">
    <property type="entry name" value="EMILIN ELASTIN MICROFIBRIL INTERFACE-LOCATED PROTEIN ELASTIN MICROFIBRIL INTERFACER"/>
    <property type="match status" value="1"/>
</dbReference>
<comment type="caution">
    <text evidence="7">The sequence shown here is derived from an EMBL/GenBank/DDBJ whole genome shotgun (WGS) entry which is preliminary data.</text>
</comment>
<dbReference type="PROSITE" id="PS50871">
    <property type="entry name" value="C1Q"/>
    <property type="match status" value="1"/>
</dbReference>
<keyword evidence="8" id="KW-1185">Reference proteome</keyword>
<sequence>MEGFAKLCLLLIGAGFVSCSDELGAYIVNSNKEDQKACGVLQGPPGLPGPPGNPGSPGIPGIPGNHGTCCASSCGGGAGGIGVKGDPGPKGDTGPMGPAGQPGLDGRNVPRGIEEGITDSAIVKSAFTAAVTQTIRASRNSDKIIVYDVVITNIGGNFDGDTGIFTAPANGAYVFMMNIHRAAVTKSPYVKLMKEGEMQVATYDYGTSDAYDTASNSIILELAEGEQVWLQLDQGNEINSNSNKYTTFSGYLLFKT</sequence>
<feature type="signal peptide" evidence="5">
    <location>
        <begin position="1"/>
        <end position="19"/>
    </location>
</feature>
<organism evidence="7 8">
    <name type="scientific">Holothuria leucospilota</name>
    <name type="common">Black long sea cucumber</name>
    <name type="synonym">Mertensiothuria leucospilota</name>
    <dbReference type="NCBI Taxonomy" id="206669"/>
    <lineage>
        <taxon>Eukaryota</taxon>
        <taxon>Metazoa</taxon>
        <taxon>Echinodermata</taxon>
        <taxon>Eleutherozoa</taxon>
        <taxon>Echinozoa</taxon>
        <taxon>Holothuroidea</taxon>
        <taxon>Aspidochirotacea</taxon>
        <taxon>Aspidochirotida</taxon>
        <taxon>Holothuriidae</taxon>
        <taxon>Holothuria</taxon>
    </lineage>
</organism>
<dbReference type="OrthoDB" id="10062814at2759"/>
<evidence type="ECO:0000256" key="1">
    <source>
        <dbReference type="ARBA" id="ARBA00004613"/>
    </source>
</evidence>
<evidence type="ECO:0000259" key="6">
    <source>
        <dbReference type="PROSITE" id="PS50871"/>
    </source>
</evidence>
<keyword evidence="5" id="KW-0732">Signal</keyword>
<feature type="compositionally biased region" description="Low complexity" evidence="4">
    <location>
        <begin position="86"/>
        <end position="98"/>
    </location>
</feature>
<keyword evidence="3" id="KW-0176">Collagen</keyword>
<dbReference type="InterPro" id="IPR008983">
    <property type="entry name" value="Tumour_necrosis_fac-like_dom"/>
</dbReference>
<evidence type="ECO:0000256" key="2">
    <source>
        <dbReference type="ARBA" id="ARBA00022525"/>
    </source>
</evidence>
<feature type="chain" id="PRO_5040315705" evidence="5">
    <location>
        <begin position="20"/>
        <end position="256"/>
    </location>
</feature>
<evidence type="ECO:0000256" key="3">
    <source>
        <dbReference type="ARBA" id="ARBA00023119"/>
    </source>
</evidence>
<dbReference type="EMBL" id="JAIZAY010000021">
    <property type="protein sequence ID" value="KAJ8022046.1"/>
    <property type="molecule type" value="Genomic_DNA"/>
</dbReference>
<name>A0A9Q0YIC6_HOLLE</name>
<evidence type="ECO:0000256" key="4">
    <source>
        <dbReference type="SAM" id="MobiDB-lite"/>
    </source>
</evidence>
<dbReference type="PRINTS" id="PR00007">
    <property type="entry name" value="COMPLEMNTC1Q"/>
</dbReference>
<evidence type="ECO:0000313" key="8">
    <source>
        <dbReference type="Proteomes" id="UP001152320"/>
    </source>
</evidence>
<evidence type="ECO:0000313" key="7">
    <source>
        <dbReference type="EMBL" id="KAJ8022046.1"/>
    </source>
</evidence>
<feature type="region of interest" description="Disordered" evidence="4">
    <location>
        <begin position="85"/>
        <end position="105"/>
    </location>
</feature>
<dbReference type="Gene3D" id="2.60.120.40">
    <property type="match status" value="1"/>
</dbReference>
<dbReference type="InterPro" id="IPR050392">
    <property type="entry name" value="Collagen/C1q_domain"/>
</dbReference>
<dbReference type="PANTHER" id="PTHR15427:SF52">
    <property type="entry name" value="C1Q DOMAIN-CONTAINING PROTEIN"/>
    <property type="match status" value="1"/>
</dbReference>
<dbReference type="Proteomes" id="UP001152320">
    <property type="component" value="Chromosome 21"/>
</dbReference>
<dbReference type="SMART" id="SM00110">
    <property type="entry name" value="C1Q"/>
    <property type="match status" value="1"/>
</dbReference>
<gene>
    <name evidence="7" type="ORF">HOLleu_39423</name>
</gene>
<comment type="subcellular location">
    <subcellularLocation>
        <location evidence="1">Secreted</location>
    </subcellularLocation>
</comment>
<accession>A0A9Q0YIC6</accession>
<proteinExistence type="predicted"/>
<keyword evidence="2" id="KW-0964">Secreted</keyword>
<dbReference type="GO" id="GO:0005576">
    <property type="term" value="C:extracellular region"/>
    <property type="evidence" value="ECO:0007669"/>
    <property type="project" value="UniProtKB-SubCell"/>
</dbReference>
<reference evidence="7" key="1">
    <citation type="submission" date="2021-10" db="EMBL/GenBank/DDBJ databases">
        <title>Tropical sea cucumber genome reveals ecological adaptation and Cuvierian tubules defense mechanism.</title>
        <authorList>
            <person name="Chen T."/>
        </authorList>
    </citation>
    <scope>NUCLEOTIDE SEQUENCE</scope>
    <source>
        <strain evidence="7">Nanhai2018</strain>
        <tissue evidence="7">Muscle</tissue>
    </source>
</reference>
<evidence type="ECO:0000256" key="5">
    <source>
        <dbReference type="SAM" id="SignalP"/>
    </source>
</evidence>
<dbReference type="PROSITE" id="PS51257">
    <property type="entry name" value="PROKAR_LIPOPROTEIN"/>
    <property type="match status" value="1"/>
</dbReference>
<dbReference type="Pfam" id="PF00386">
    <property type="entry name" value="C1q"/>
    <property type="match status" value="1"/>
</dbReference>
<dbReference type="InterPro" id="IPR001073">
    <property type="entry name" value="C1q_dom"/>
</dbReference>
<protein>
    <submittedName>
        <fullName evidence="7">Complement C1q tumor necrosis factor-related protein 3</fullName>
    </submittedName>
</protein>
<dbReference type="SUPFAM" id="SSF49842">
    <property type="entry name" value="TNF-like"/>
    <property type="match status" value="1"/>
</dbReference>
<dbReference type="AlphaFoldDB" id="A0A9Q0YIC6"/>